<keyword evidence="2" id="KW-1185">Reference proteome</keyword>
<protein>
    <submittedName>
        <fullName evidence="1">Uncharacterized protein</fullName>
    </submittedName>
</protein>
<dbReference type="EMBL" id="BMDI01000001">
    <property type="protein sequence ID" value="GGI17618.1"/>
    <property type="molecule type" value="Genomic_DNA"/>
</dbReference>
<gene>
    <name evidence="1" type="ORF">GCM10008066_09880</name>
</gene>
<dbReference type="AlphaFoldDB" id="A0A8J3APC7"/>
<organism evidence="1 2">
    <name type="scientific">Oxalicibacterium faecigallinarum</name>
    <dbReference type="NCBI Taxonomy" id="573741"/>
    <lineage>
        <taxon>Bacteria</taxon>
        <taxon>Pseudomonadati</taxon>
        <taxon>Pseudomonadota</taxon>
        <taxon>Betaproteobacteria</taxon>
        <taxon>Burkholderiales</taxon>
        <taxon>Oxalobacteraceae</taxon>
        <taxon>Oxalicibacterium</taxon>
    </lineage>
</organism>
<proteinExistence type="predicted"/>
<evidence type="ECO:0000313" key="1">
    <source>
        <dbReference type="EMBL" id="GGI17618.1"/>
    </source>
</evidence>
<evidence type="ECO:0000313" key="2">
    <source>
        <dbReference type="Proteomes" id="UP000642180"/>
    </source>
</evidence>
<reference evidence="2" key="1">
    <citation type="journal article" date="2019" name="Int. J. Syst. Evol. Microbiol.">
        <title>The Global Catalogue of Microorganisms (GCM) 10K type strain sequencing project: providing services to taxonomists for standard genome sequencing and annotation.</title>
        <authorList>
            <consortium name="The Broad Institute Genomics Platform"/>
            <consortium name="The Broad Institute Genome Sequencing Center for Infectious Disease"/>
            <person name="Wu L."/>
            <person name="Ma J."/>
        </authorList>
    </citation>
    <scope>NUCLEOTIDE SEQUENCE [LARGE SCALE GENOMIC DNA]</scope>
    <source>
        <strain evidence="2">CCM 2767</strain>
    </source>
</reference>
<sequence length="93" mass="10787">MTFKHSFERSISRVFLTHDCRLSRYICLKFVDYTLDNLKPVSDLQMEIAGRLRVDLGIETDIARMKVPVEKARDEMHAESNRLVDAICANNND</sequence>
<comment type="caution">
    <text evidence="1">The sequence shown here is derived from an EMBL/GenBank/DDBJ whole genome shotgun (WGS) entry which is preliminary data.</text>
</comment>
<accession>A0A8J3APC7</accession>
<name>A0A8J3APC7_9BURK</name>
<dbReference type="Proteomes" id="UP000642180">
    <property type="component" value="Unassembled WGS sequence"/>
</dbReference>